<accession>A0A2S2CWW8</accession>
<evidence type="ECO:0000259" key="15">
    <source>
        <dbReference type="SMART" id="SM00478"/>
    </source>
</evidence>
<comment type="similarity">
    <text evidence="3 14">Belongs to the Nth/MutY family.</text>
</comment>
<dbReference type="RefSeq" id="WP_109331796.1">
    <property type="nucleotide sequence ID" value="NZ_CP029356.1"/>
</dbReference>
<dbReference type="SUPFAM" id="SSF55811">
    <property type="entry name" value="Nudix"/>
    <property type="match status" value="1"/>
</dbReference>
<dbReference type="InterPro" id="IPR015797">
    <property type="entry name" value="NUDIX_hydrolase-like_dom_sf"/>
</dbReference>
<geneLocation type="plasmid" evidence="16 17">
    <name>unnamed1</name>
</geneLocation>
<dbReference type="EC" id="3.2.2.31" evidence="4 14"/>
<dbReference type="InterPro" id="IPR029119">
    <property type="entry name" value="MutY_C"/>
</dbReference>
<evidence type="ECO:0000256" key="3">
    <source>
        <dbReference type="ARBA" id="ARBA00008343"/>
    </source>
</evidence>
<dbReference type="InterPro" id="IPR004036">
    <property type="entry name" value="Endonuclease-III-like_CS2"/>
</dbReference>
<comment type="function">
    <text evidence="2">Adenine glycosylase active on G-A mispairs. MutY also corrects error-prone DNA synthesis past GO lesions which are due to the oxidatively damaged form of guanine: 7,8-dihydro-8-oxoguanine (8-oxo-dGTP).</text>
</comment>
<keyword evidence="16" id="KW-0614">Plasmid</keyword>
<dbReference type="Gene3D" id="1.10.1670.10">
    <property type="entry name" value="Helix-hairpin-Helix base-excision DNA repair enzymes (C-terminal)"/>
    <property type="match status" value="1"/>
</dbReference>
<evidence type="ECO:0000256" key="8">
    <source>
        <dbReference type="ARBA" id="ARBA00022763"/>
    </source>
</evidence>
<dbReference type="EMBL" id="CP029356">
    <property type="protein sequence ID" value="AWK88981.1"/>
    <property type="molecule type" value="Genomic_DNA"/>
</dbReference>
<dbReference type="GO" id="GO:0035485">
    <property type="term" value="F:adenine/guanine mispair binding"/>
    <property type="evidence" value="ECO:0007669"/>
    <property type="project" value="TreeGrafter"/>
</dbReference>
<dbReference type="GO" id="GO:0006284">
    <property type="term" value="P:base-excision repair"/>
    <property type="evidence" value="ECO:0007669"/>
    <property type="project" value="UniProtKB-UniRule"/>
</dbReference>
<evidence type="ECO:0000313" key="17">
    <source>
        <dbReference type="Proteomes" id="UP000245629"/>
    </source>
</evidence>
<dbReference type="Gene3D" id="3.90.79.10">
    <property type="entry name" value="Nucleoside Triphosphate Pyrophosphohydrolase"/>
    <property type="match status" value="1"/>
</dbReference>
<dbReference type="GO" id="GO:0034039">
    <property type="term" value="F:8-oxo-7,8-dihydroguanine DNA N-glycosylase activity"/>
    <property type="evidence" value="ECO:0007669"/>
    <property type="project" value="TreeGrafter"/>
</dbReference>
<evidence type="ECO:0000256" key="6">
    <source>
        <dbReference type="ARBA" id="ARBA00022485"/>
    </source>
</evidence>
<keyword evidence="13 14" id="KW-0326">Glycosidase</keyword>
<dbReference type="Pfam" id="PF00730">
    <property type="entry name" value="HhH-GPD"/>
    <property type="match status" value="1"/>
</dbReference>
<protein>
    <recommendedName>
        <fullName evidence="5 14">Adenine DNA glycosylase</fullName>
        <ecNumber evidence="4 14">3.2.2.31</ecNumber>
    </recommendedName>
</protein>
<dbReference type="GO" id="GO:0032357">
    <property type="term" value="F:oxidized purine DNA binding"/>
    <property type="evidence" value="ECO:0007669"/>
    <property type="project" value="TreeGrafter"/>
</dbReference>
<dbReference type="InterPro" id="IPR023170">
    <property type="entry name" value="HhH_base_excis_C"/>
</dbReference>
<evidence type="ECO:0000256" key="13">
    <source>
        <dbReference type="ARBA" id="ARBA00023295"/>
    </source>
</evidence>
<reference evidence="17" key="1">
    <citation type="submission" date="2018-05" db="EMBL/GenBank/DDBJ databases">
        <title>Azospirillum thermophila sp. nov., a novel isolated from hot spring.</title>
        <authorList>
            <person name="Zhao Z."/>
        </authorList>
    </citation>
    <scope>NUCLEOTIDE SEQUENCE [LARGE SCALE GENOMIC DNA]</scope>
    <source>
        <strain evidence="17">CFH 70021</strain>
        <plasmid evidence="17">unnamed1</plasmid>
    </source>
</reference>
<dbReference type="InterPro" id="IPR000445">
    <property type="entry name" value="HhH_motif"/>
</dbReference>
<dbReference type="PANTHER" id="PTHR42944:SF1">
    <property type="entry name" value="ADENINE DNA GLYCOSYLASE"/>
    <property type="match status" value="1"/>
</dbReference>
<comment type="cofactor">
    <cofactor evidence="14">
        <name>[4Fe-4S] cluster</name>
        <dbReference type="ChEBI" id="CHEBI:49883"/>
    </cofactor>
    <text evidence="14">Binds 1 [4Fe-4S] cluster.</text>
</comment>
<dbReference type="SMART" id="SM00478">
    <property type="entry name" value="ENDO3c"/>
    <property type="match status" value="1"/>
</dbReference>
<dbReference type="Pfam" id="PF14815">
    <property type="entry name" value="NUDIX_4"/>
    <property type="match status" value="1"/>
</dbReference>
<evidence type="ECO:0000256" key="12">
    <source>
        <dbReference type="ARBA" id="ARBA00023204"/>
    </source>
</evidence>
<keyword evidence="6" id="KW-0004">4Fe-4S</keyword>
<keyword evidence="10 14" id="KW-0408">Iron</keyword>
<dbReference type="InterPro" id="IPR011257">
    <property type="entry name" value="DNA_glycosylase"/>
</dbReference>
<dbReference type="GO" id="GO:0006298">
    <property type="term" value="P:mismatch repair"/>
    <property type="evidence" value="ECO:0007669"/>
    <property type="project" value="TreeGrafter"/>
</dbReference>
<comment type="catalytic activity">
    <reaction evidence="1 14">
        <text>Hydrolyzes free adenine bases from 7,8-dihydro-8-oxoguanine:adenine mismatched double-stranded DNA, leaving an apurinic site.</text>
        <dbReference type="EC" id="3.2.2.31"/>
    </reaction>
</comment>
<keyword evidence="17" id="KW-1185">Reference proteome</keyword>
<dbReference type="SUPFAM" id="SSF48150">
    <property type="entry name" value="DNA-glycosylase"/>
    <property type="match status" value="1"/>
</dbReference>
<dbReference type="InterPro" id="IPR005760">
    <property type="entry name" value="A/G_AdeGlyc_MutY"/>
</dbReference>
<dbReference type="PROSITE" id="PS01155">
    <property type="entry name" value="ENDONUCLEASE_III_2"/>
    <property type="match status" value="1"/>
</dbReference>
<dbReference type="GO" id="GO:0046872">
    <property type="term" value="F:metal ion binding"/>
    <property type="evidence" value="ECO:0007669"/>
    <property type="project" value="UniProtKB-UniRule"/>
</dbReference>
<dbReference type="InterPro" id="IPR003265">
    <property type="entry name" value="HhH-GPD_domain"/>
</dbReference>
<evidence type="ECO:0000256" key="11">
    <source>
        <dbReference type="ARBA" id="ARBA00023014"/>
    </source>
</evidence>
<evidence type="ECO:0000256" key="4">
    <source>
        <dbReference type="ARBA" id="ARBA00012045"/>
    </source>
</evidence>
<evidence type="ECO:0000256" key="5">
    <source>
        <dbReference type="ARBA" id="ARBA00022023"/>
    </source>
</evidence>
<evidence type="ECO:0000256" key="1">
    <source>
        <dbReference type="ARBA" id="ARBA00000843"/>
    </source>
</evidence>
<evidence type="ECO:0000256" key="10">
    <source>
        <dbReference type="ARBA" id="ARBA00023004"/>
    </source>
</evidence>
<dbReference type="NCBIfam" id="TIGR01084">
    <property type="entry name" value="mutY"/>
    <property type="match status" value="1"/>
</dbReference>
<evidence type="ECO:0000256" key="7">
    <source>
        <dbReference type="ARBA" id="ARBA00022723"/>
    </source>
</evidence>
<dbReference type="CDD" id="cd03431">
    <property type="entry name" value="NUDIX_DNA_Glycosylase_C-MutY"/>
    <property type="match status" value="1"/>
</dbReference>
<dbReference type="FunFam" id="1.10.340.30:FF:000002">
    <property type="entry name" value="Adenine DNA glycosylase"/>
    <property type="match status" value="1"/>
</dbReference>
<keyword evidence="11" id="KW-0411">Iron-sulfur</keyword>
<dbReference type="GO" id="GO:0051539">
    <property type="term" value="F:4 iron, 4 sulfur cluster binding"/>
    <property type="evidence" value="ECO:0007669"/>
    <property type="project" value="UniProtKB-UniRule"/>
</dbReference>
<dbReference type="Pfam" id="PF00633">
    <property type="entry name" value="HHH"/>
    <property type="match status" value="1"/>
</dbReference>
<dbReference type="Gene3D" id="1.10.340.30">
    <property type="entry name" value="Hypothetical protein, domain 2"/>
    <property type="match status" value="1"/>
</dbReference>
<dbReference type="InterPro" id="IPR044298">
    <property type="entry name" value="MIG/MutY"/>
</dbReference>
<keyword evidence="12" id="KW-0234">DNA repair</keyword>
<dbReference type="InterPro" id="IPR004035">
    <property type="entry name" value="Endouclease-III_FeS-bd_BS"/>
</dbReference>
<feature type="domain" description="HhH-GPD" evidence="15">
    <location>
        <begin position="44"/>
        <end position="193"/>
    </location>
</feature>
<proteinExistence type="inferred from homology"/>
<evidence type="ECO:0000256" key="2">
    <source>
        <dbReference type="ARBA" id="ARBA00002933"/>
    </source>
</evidence>
<dbReference type="Pfam" id="PF10576">
    <property type="entry name" value="EndIII_4Fe-2S"/>
    <property type="match status" value="1"/>
</dbReference>
<dbReference type="PROSITE" id="PS00764">
    <property type="entry name" value="ENDONUCLEASE_III_1"/>
    <property type="match status" value="1"/>
</dbReference>
<evidence type="ECO:0000256" key="9">
    <source>
        <dbReference type="ARBA" id="ARBA00022801"/>
    </source>
</evidence>
<dbReference type="SMART" id="SM00525">
    <property type="entry name" value="FES"/>
    <property type="match status" value="1"/>
</dbReference>
<evidence type="ECO:0000313" key="16">
    <source>
        <dbReference type="EMBL" id="AWK88981.1"/>
    </source>
</evidence>
<keyword evidence="9" id="KW-0378">Hydrolase</keyword>
<name>A0A2S2CWW8_9PROT</name>
<dbReference type="PANTHER" id="PTHR42944">
    <property type="entry name" value="ADENINE DNA GLYCOSYLASE"/>
    <property type="match status" value="1"/>
</dbReference>
<organism evidence="16 17">
    <name type="scientific">Azospirillum thermophilum</name>
    <dbReference type="NCBI Taxonomy" id="2202148"/>
    <lineage>
        <taxon>Bacteria</taxon>
        <taxon>Pseudomonadati</taxon>
        <taxon>Pseudomonadota</taxon>
        <taxon>Alphaproteobacteria</taxon>
        <taxon>Rhodospirillales</taxon>
        <taxon>Azospirillaceae</taxon>
        <taxon>Azospirillum</taxon>
    </lineage>
</organism>
<dbReference type="GO" id="GO:0000701">
    <property type="term" value="F:purine-specific mismatch base pair DNA N-glycosylase activity"/>
    <property type="evidence" value="ECO:0007669"/>
    <property type="project" value="UniProtKB-EC"/>
</dbReference>
<gene>
    <name evidence="16" type="primary">mutY</name>
    <name evidence="16" type="ORF">DEW08_23400</name>
</gene>
<dbReference type="CDD" id="cd00056">
    <property type="entry name" value="ENDO3c"/>
    <property type="match status" value="1"/>
</dbReference>
<dbReference type="Proteomes" id="UP000245629">
    <property type="component" value="Plasmid unnamed1"/>
</dbReference>
<dbReference type="KEGG" id="azz:DEW08_23400"/>
<keyword evidence="7" id="KW-0479">Metal-binding</keyword>
<dbReference type="AlphaFoldDB" id="A0A2S2CWW8"/>
<dbReference type="OrthoDB" id="9802365at2"/>
<keyword evidence="8 14" id="KW-0227">DNA damage</keyword>
<dbReference type="InterPro" id="IPR003651">
    <property type="entry name" value="Endonuclease3_FeS-loop_motif"/>
</dbReference>
<evidence type="ECO:0000256" key="14">
    <source>
        <dbReference type="RuleBase" id="RU365096"/>
    </source>
</evidence>
<sequence>MIRDSRKAAAQLLSWYDRHRRDLPWRAKPGETADPYRVWLSEIMLQQTTVPAVAPYFRSFTERWPTVADLAAAPLDDLLVAWAGLGYYARARNLHKCARVVADGHGGRFPETEAELLALPGVGAYTAAAISAIAFDRKATVVDGNVERVIARIFAVEEPLPAAKTTLRRLAATLTPDGRPGDYAQAMMDLGATVCTPRKPRCMLCPWADLCDARAAGIAEELPRKVAKAEKPTRRGVAYWLLNPDGAVLLRRRAEEGLLGGMAEIPSTGWGPQAPDAAAVAAQAPLPAVWKRLPGLVRHTFTHFHLELEVVAAVAGDGWRQADGRWIPIDRLGDQALPTVMVKVVRHALAHA</sequence>